<evidence type="ECO:0000313" key="2">
    <source>
        <dbReference type="EMBL" id="RHB35999.1"/>
    </source>
</evidence>
<accession>A0A413VR17</accession>
<keyword evidence="1" id="KW-0472">Membrane</keyword>
<dbReference type="Gene3D" id="2.120.10.80">
    <property type="entry name" value="Kelch-type beta propeller"/>
    <property type="match status" value="1"/>
</dbReference>
<protein>
    <recommendedName>
        <fullName evidence="4">Galactose oxidase</fullName>
    </recommendedName>
</protein>
<dbReference type="EMBL" id="QSGO01000005">
    <property type="protein sequence ID" value="RHB35999.1"/>
    <property type="molecule type" value="Genomic_DNA"/>
</dbReference>
<dbReference type="InterPro" id="IPR051677">
    <property type="entry name" value="AfsR-DnrI-RedD_regulator"/>
</dbReference>
<dbReference type="InterPro" id="IPR015915">
    <property type="entry name" value="Kelch-typ_b-propeller"/>
</dbReference>
<comment type="caution">
    <text evidence="2">The sequence shown here is derived from an EMBL/GenBank/DDBJ whole genome shotgun (WGS) entry which is preliminary data.</text>
</comment>
<keyword evidence="1" id="KW-1133">Transmembrane helix</keyword>
<feature type="transmembrane region" description="Helical" evidence="1">
    <location>
        <begin position="550"/>
        <end position="570"/>
    </location>
</feature>
<dbReference type="Proteomes" id="UP000284379">
    <property type="component" value="Unassembled WGS sequence"/>
</dbReference>
<dbReference type="SUPFAM" id="SSF117281">
    <property type="entry name" value="Kelch motif"/>
    <property type="match status" value="1"/>
</dbReference>
<reference evidence="2 3" key="1">
    <citation type="submission" date="2018-08" db="EMBL/GenBank/DDBJ databases">
        <title>A genome reference for cultivated species of the human gut microbiota.</title>
        <authorList>
            <person name="Zou Y."/>
            <person name="Xue W."/>
            <person name="Luo G."/>
        </authorList>
    </citation>
    <scope>NUCLEOTIDE SEQUENCE [LARGE SCALE GENOMIC DNA]</scope>
    <source>
        <strain evidence="2 3">AM40-30BH</strain>
    </source>
</reference>
<evidence type="ECO:0008006" key="4">
    <source>
        <dbReference type="Google" id="ProtNLM"/>
    </source>
</evidence>
<dbReference type="GO" id="GO:0003677">
    <property type="term" value="F:DNA binding"/>
    <property type="evidence" value="ECO:0007669"/>
    <property type="project" value="TreeGrafter"/>
</dbReference>
<evidence type="ECO:0000256" key="1">
    <source>
        <dbReference type="SAM" id="Phobius"/>
    </source>
</evidence>
<name>A0A413VR17_9BACE</name>
<dbReference type="PANTHER" id="PTHR35807">
    <property type="entry name" value="TRANSCRIPTIONAL REGULATOR REDD-RELATED"/>
    <property type="match status" value="1"/>
</dbReference>
<dbReference type="AlphaFoldDB" id="A0A413VR17"/>
<proteinExistence type="predicted"/>
<keyword evidence="1" id="KW-0812">Transmembrane</keyword>
<evidence type="ECO:0000313" key="3">
    <source>
        <dbReference type="Proteomes" id="UP000284379"/>
    </source>
</evidence>
<sequence>MRRIYLLLFFCFSFFYVNGSNIHYGLTFYSHTVNQDVRTSLNLTPDDPFSFQGGFSLELDIKFNPGIQTYGYICRVTSGTNSFDIISNINASKLNFVLIDDDKALANVDFKISLPKSREDWSKMKINFKQDKIICSINDNIQTIPYSFNKLDDIRINFGRNWTKVFYSSDVPPISIKDVAVRNDKGDLLYFWKLDKYAGTKVYDDICSKEAIVENGSWDIDKYIKWQKETSIPVSERYAQIAFDSIQNRLFIATSDSMIFFNMDDFRIKRIKTQKGSPFGAGGSSQMIYDCINDRLVSYSLLYPDFILYDFAKNEWSGDKLDQRFAPAHHHNRFIDMEKRQLVTFGGYGYQSYKAWLSTHPLDSGVWDIKNMSKDISPRYLSALGYLGKGKFLLLGGYGSISGKQEESPKNFYDLYEMDSRNQTCKKLFDLTVPRVPVTFSNSMIIDKDKAYALAYDNNRFHTLLSLCEVSLTDGSVSIIADSIPYNFLDMESFCDLILDKEKSILYAVLMQKNQSDNFNVDIYSLSYPPLKVSDVIQKSGLAEKKSNQLIFVICLLFLICLSFVVFFCVRRKRRETPPAKSISSFSGSVTKSPTVELKTPVSTVKLLGGFQVFDKEGVDITDNFTPIVKQILLYLLLSTVKDGKKVTSEKLDETFWFEMDKASASNNRSVNVRKLRLLLEKVGDISIVNKTSYWFVEMGDKVVCDYKNIMLLLKKTKEEKRVSANILTAILDIAQNGTLLPNLNAEWADGYKSEYSTLLIEVLLKSVLLPEVESDLNLQVKIANVILLHDNIDEEAVRIKCRALFLLGQKGASKQCFDKFAQEHLRLLNTYPEISYDEVVS</sequence>
<dbReference type="GO" id="GO:0006355">
    <property type="term" value="P:regulation of DNA-templated transcription"/>
    <property type="evidence" value="ECO:0007669"/>
    <property type="project" value="TreeGrafter"/>
</dbReference>
<gene>
    <name evidence="2" type="ORF">DW888_09210</name>
</gene>
<organism evidence="2 3">
    <name type="scientific">Bacteroides nordii</name>
    <dbReference type="NCBI Taxonomy" id="291645"/>
    <lineage>
        <taxon>Bacteria</taxon>
        <taxon>Pseudomonadati</taxon>
        <taxon>Bacteroidota</taxon>
        <taxon>Bacteroidia</taxon>
        <taxon>Bacteroidales</taxon>
        <taxon>Bacteroidaceae</taxon>
        <taxon>Bacteroides</taxon>
    </lineage>
</organism>
<dbReference type="PANTHER" id="PTHR35807:SF1">
    <property type="entry name" value="TRANSCRIPTIONAL REGULATOR REDD"/>
    <property type="match status" value="1"/>
</dbReference>